<keyword evidence="2 5" id="KW-0378">Hydrolase</keyword>
<dbReference type="EC" id="3.5.1.16" evidence="5"/>
<dbReference type="InterPro" id="IPR036264">
    <property type="entry name" value="Bact_exopeptidase_dim_dom"/>
</dbReference>
<dbReference type="InterPro" id="IPR050072">
    <property type="entry name" value="Peptidase_M20A"/>
</dbReference>
<evidence type="ECO:0000256" key="3">
    <source>
        <dbReference type="ARBA" id="ARBA00023285"/>
    </source>
</evidence>
<dbReference type="PANTHER" id="PTHR43808">
    <property type="entry name" value="ACETYLORNITHINE DEACETYLASE"/>
    <property type="match status" value="1"/>
</dbReference>
<dbReference type="GO" id="GO:0046872">
    <property type="term" value="F:metal ion binding"/>
    <property type="evidence" value="ECO:0007669"/>
    <property type="project" value="UniProtKB-KW"/>
</dbReference>
<evidence type="ECO:0000313" key="6">
    <source>
        <dbReference type="Proteomes" id="UP000494245"/>
    </source>
</evidence>
<evidence type="ECO:0000313" key="5">
    <source>
        <dbReference type="EMBL" id="GFK93232.1"/>
    </source>
</evidence>
<comment type="caution">
    <text evidence="5">The sequence shown here is derived from an EMBL/GenBank/DDBJ whole genome shotgun (WGS) entry which is preliminary data.</text>
</comment>
<evidence type="ECO:0000256" key="1">
    <source>
        <dbReference type="ARBA" id="ARBA00022723"/>
    </source>
</evidence>
<protein>
    <submittedName>
        <fullName evidence="5">Acetylornithine deacetylase</fullName>
        <ecNumber evidence="5">3.5.1.16</ecNumber>
    </submittedName>
</protein>
<gene>
    <name evidence="5" type="primary">argE</name>
    <name evidence="5" type="ORF">NNJEOMEG_01063</name>
</gene>
<keyword evidence="1" id="KW-0479">Metal-binding</keyword>
<dbReference type="EMBL" id="BLTE01000003">
    <property type="protein sequence ID" value="GFK93232.1"/>
    <property type="molecule type" value="Genomic_DNA"/>
</dbReference>
<reference evidence="5 6" key="2">
    <citation type="submission" date="2020-05" db="EMBL/GenBank/DDBJ databases">
        <title>Draft genome sequence of Desulfovibrio sp. strainFSS-1.</title>
        <authorList>
            <person name="Shimoshige H."/>
            <person name="Kobayashi H."/>
            <person name="Maekawa T."/>
        </authorList>
    </citation>
    <scope>NUCLEOTIDE SEQUENCE [LARGE SCALE GENOMIC DNA]</scope>
    <source>
        <strain evidence="5 6">SIID29052-01</strain>
    </source>
</reference>
<dbReference type="GO" id="GO:0008777">
    <property type="term" value="F:acetylornithine deacetylase activity"/>
    <property type="evidence" value="ECO:0007669"/>
    <property type="project" value="UniProtKB-EC"/>
</dbReference>
<dbReference type="Pfam" id="PF01546">
    <property type="entry name" value="Peptidase_M20"/>
    <property type="match status" value="1"/>
</dbReference>
<accession>A0A6V8LKL0</accession>
<name>A0A6V8LKL0_9BACT</name>
<sequence length="355" mass="37903">MDALTREIVELTKALIRFPSTAADPGARKACADHIAATLDAWGIGFERLEHEGVESILALPEPGRCRVLLMAHYDVVAAPAALFEPREEDGKLFGRGAIDDKYAVALAMALLKRQKGQGGAMPLGVLLTGDEETGGRNGARHALQHVQAELGIALDGGSPRTLVTLQKGVIRFRLTARGKAAHGARPWMGGNAIEALMADLARVRALFTDDAPDHWHKTLNIGVIQGGTVVNMVPAEAWALLDIRHTEREDPEALKAAVRAAVRGELELTNQSVQFNGGDSPLLDLLDASVPGLERGRSHGATDARFLSERGIPGAVWGARGDGTQHTAGEYLHLDSLEELTASMARFLDSVPAK</sequence>
<dbReference type="InterPro" id="IPR011650">
    <property type="entry name" value="Peptidase_M20_dimer"/>
</dbReference>
<dbReference type="RefSeq" id="WP_173082037.1">
    <property type="nucleotide sequence ID" value="NZ_BLTE01000003.1"/>
</dbReference>
<evidence type="ECO:0000259" key="4">
    <source>
        <dbReference type="Pfam" id="PF07687"/>
    </source>
</evidence>
<feature type="domain" description="Peptidase M20 dimerisation" evidence="4">
    <location>
        <begin position="167"/>
        <end position="266"/>
    </location>
</feature>
<dbReference type="Pfam" id="PF07687">
    <property type="entry name" value="M20_dimer"/>
    <property type="match status" value="1"/>
</dbReference>
<dbReference type="Gene3D" id="3.40.630.10">
    <property type="entry name" value="Zn peptidases"/>
    <property type="match status" value="1"/>
</dbReference>
<dbReference type="Proteomes" id="UP000494245">
    <property type="component" value="Unassembled WGS sequence"/>
</dbReference>
<keyword evidence="3" id="KW-0170">Cobalt</keyword>
<dbReference type="SUPFAM" id="SSF53187">
    <property type="entry name" value="Zn-dependent exopeptidases"/>
    <property type="match status" value="1"/>
</dbReference>
<dbReference type="SUPFAM" id="SSF55031">
    <property type="entry name" value="Bacterial exopeptidase dimerisation domain"/>
    <property type="match status" value="1"/>
</dbReference>
<keyword evidence="6" id="KW-1185">Reference proteome</keyword>
<evidence type="ECO:0000256" key="2">
    <source>
        <dbReference type="ARBA" id="ARBA00022801"/>
    </source>
</evidence>
<proteinExistence type="predicted"/>
<dbReference type="AlphaFoldDB" id="A0A6V8LKL0"/>
<dbReference type="PANTHER" id="PTHR43808:SF31">
    <property type="entry name" value="N-ACETYL-L-CITRULLINE DEACETYLASE"/>
    <property type="match status" value="1"/>
</dbReference>
<dbReference type="Gene3D" id="3.30.70.360">
    <property type="match status" value="1"/>
</dbReference>
<reference evidence="5 6" key="1">
    <citation type="submission" date="2020-04" db="EMBL/GenBank/DDBJ databases">
        <authorList>
            <consortium name="Desulfovibrio sp. FSS-1 genome sequencing consortium"/>
            <person name="Shimoshige H."/>
            <person name="Kobayashi H."/>
            <person name="Maekawa T."/>
        </authorList>
    </citation>
    <scope>NUCLEOTIDE SEQUENCE [LARGE SCALE GENOMIC DNA]</scope>
    <source>
        <strain evidence="5 6">SIID29052-01</strain>
    </source>
</reference>
<dbReference type="InterPro" id="IPR002933">
    <property type="entry name" value="Peptidase_M20"/>
</dbReference>
<organism evidence="5 6">
    <name type="scientific">Fundidesulfovibrio magnetotacticus</name>
    <dbReference type="NCBI Taxonomy" id="2730080"/>
    <lineage>
        <taxon>Bacteria</taxon>
        <taxon>Pseudomonadati</taxon>
        <taxon>Thermodesulfobacteriota</taxon>
        <taxon>Desulfovibrionia</taxon>
        <taxon>Desulfovibrionales</taxon>
        <taxon>Desulfovibrionaceae</taxon>
        <taxon>Fundidesulfovibrio</taxon>
    </lineage>
</organism>
<dbReference type="GO" id="GO:0006526">
    <property type="term" value="P:L-arginine biosynthetic process"/>
    <property type="evidence" value="ECO:0007669"/>
    <property type="project" value="TreeGrafter"/>
</dbReference>